<feature type="domain" description="Peptidase M20 dimerisation" evidence="4">
    <location>
        <begin position="203"/>
        <end position="317"/>
    </location>
</feature>
<dbReference type="InterPro" id="IPR050072">
    <property type="entry name" value="Peptidase_M20A"/>
</dbReference>
<dbReference type="PANTHER" id="PTHR43808:SF32">
    <property type="entry name" value="ARGE_DAPE-RELATED DEACYLASE"/>
    <property type="match status" value="1"/>
</dbReference>
<organism evidence="5 6">
    <name type="scientific">Penicillium angulare</name>
    <dbReference type="NCBI Taxonomy" id="116970"/>
    <lineage>
        <taxon>Eukaryota</taxon>
        <taxon>Fungi</taxon>
        <taxon>Dikarya</taxon>
        <taxon>Ascomycota</taxon>
        <taxon>Pezizomycotina</taxon>
        <taxon>Eurotiomycetes</taxon>
        <taxon>Eurotiomycetidae</taxon>
        <taxon>Eurotiales</taxon>
        <taxon>Aspergillaceae</taxon>
        <taxon>Penicillium</taxon>
    </lineage>
</organism>
<dbReference type="Pfam" id="PF01546">
    <property type="entry name" value="Peptidase_M20"/>
    <property type="match status" value="1"/>
</dbReference>
<dbReference type="InterPro" id="IPR011650">
    <property type="entry name" value="Peptidase_M20_dimer"/>
</dbReference>
<accession>A0A9W9FC94</accession>
<dbReference type="Gene3D" id="3.30.70.360">
    <property type="match status" value="1"/>
</dbReference>
<gene>
    <name evidence="5" type="ORF">N7456_008187</name>
</gene>
<dbReference type="AlphaFoldDB" id="A0A9W9FC94"/>
<dbReference type="Pfam" id="PF07687">
    <property type="entry name" value="M20_dimer"/>
    <property type="match status" value="1"/>
</dbReference>
<proteinExistence type="inferred from homology"/>
<dbReference type="SUPFAM" id="SSF53187">
    <property type="entry name" value="Zn-dependent exopeptidases"/>
    <property type="match status" value="1"/>
</dbReference>
<dbReference type="EMBL" id="JAPQKH010000005">
    <property type="protein sequence ID" value="KAJ5097466.1"/>
    <property type="molecule type" value="Genomic_DNA"/>
</dbReference>
<dbReference type="InterPro" id="IPR002933">
    <property type="entry name" value="Peptidase_M20"/>
</dbReference>
<dbReference type="PANTHER" id="PTHR43808">
    <property type="entry name" value="ACETYLORNITHINE DEACETYLASE"/>
    <property type="match status" value="1"/>
</dbReference>
<evidence type="ECO:0000256" key="1">
    <source>
        <dbReference type="ARBA" id="ARBA00006247"/>
    </source>
</evidence>
<reference evidence="5" key="2">
    <citation type="journal article" date="2023" name="IMA Fungus">
        <title>Comparative genomic study of the Penicillium genus elucidates a diverse pangenome and 15 lateral gene transfer events.</title>
        <authorList>
            <person name="Petersen C."/>
            <person name="Sorensen T."/>
            <person name="Nielsen M.R."/>
            <person name="Sondergaard T.E."/>
            <person name="Sorensen J.L."/>
            <person name="Fitzpatrick D.A."/>
            <person name="Frisvad J.C."/>
            <person name="Nielsen K.L."/>
        </authorList>
    </citation>
    <scope>NUCLEOTIDE SEQUENCE</scope>
    <source>
        <strain evidence="5">IBT 30069</strain>
    </source>
</reference>
<evidence type="ECO:0000259" key="4">
    <source>
        <dbReference type="Pfam" id="PF07687"/>
    </source>
</evidence>
<keyword evidence="6" id="KW-1185">Reference proteome</keyword>
<dbReference type="Proteomes" id="UP001149165">
    <property type="component" value="Unassembled WGS sequence"/>
</dbReference>
<reference evidence="5" key="1">
    <citation type="submission" date="2022-11" db="EMBL/GenBank/DDBJ databases">
        <authorList>
            <person name="Petersen C."/>
        </authorList>
    </citation>
    <scope>NUCLEOTIDE SEQUENCE</scope>
    <source>
        <strain evidence="5">IBT 30069</strain>
    </source>
</reference>
<evidence type="ECO:0000256" key="2">
    <source>
        <dbReference type="ARBA" id="ARBA00022723"/>
    </source>
</evidence>
<name>A0A9W9FC94_9EURO</name>
<evidence type="ECO:0000256" key="3">
    <source>
        <dbReference type="ARBA" id="ARBA00022801"/>
    </source>
</evidence>
<comment type="similarity">
    <text evidence="1">Belongs to the peptidase M20A family.</text>
</comment>
<dbReference type="InterPro" id="IPR036264">
    <property type="entry name" value="Bact_exopeptidase_dim_dom"/>
</dbReference>
<dbReference type="Gene3D" id="3.40.630.10">
    <property type="entry name" value="Zn peptidases"/>
    <property type="match status" value="2"/>
</dbReference>
<evidence type="ECO:0000313" key="5">
    <source>
        <dbReference type="EMBL" id="KAJ5097466.1"/>
    </source>
</evidence>
<evidence type="ECO:0000313" key="6">
    <source>
        <dbReference type="Proteomes" id="UP001149165"/>
    </source>
</evidence>
<sequence length="421" mass="44968">MDAKSALLQALKSEQDSQIILLQEFVRAASPNPPGDTTAAAKVIAHYLSGQNIPFEIIEPQQGKPNVVSEFQGGKGPGPRVVLNGHIDVLPVGDNTDGWTRDPWSGDLEDGKIHGRGVVDMKSGTASLVIAYSYLYARRHSLRGSVALCAVSDEETGGRWGTAYLIAQDRQRWGGDVMLSAEPSGQTIRFSEKGTLRMSGSLTTKGALGAYLNLSKGAIRTASAFLSDVVQTVESINPNPPPEIGKHLKDPDTLAAIDKAMGPGTSTIIASPTVNIGTISGGIKVNMIPERCIFELDIRLPVGLQADEVLSRINSIMPRYPEAVIELRKQEAASNPSSFSGIDHPVIAHLQENANAVGGFYPRLIPSMGATDCKHYRYAGIPAYVYGCSPETMAAVNECASVDEFLHVTQVHALAAWDLLG</sequence>
<dbReference type="GO" id="GO:0046872">
    <property type="term" value="F:metal ion binding"/>
    <property type="evidence" value="ECO:0007669"/>
    <property type="project" value="UniProtKB-KW"/>
</dbReference>
<protein>
    <recommendedName>
        <fullName evidence="4">Peptidase M20 dimerisation domain-containing protein</fullName>
    </recommendedName>
</protein>
<keyword evidence="2" id="KW-0479">Metal-binding</keyword>
<dbReference type="SUPFAM" id="SSF55031">
    <property type="entry name" value="Bacterial exopeptidase dimerisation domain"/>
    <property type="match status" value="1"/>
</dbReference>
<dbReference type="OrthoDB" id="10059875at2759"/>
<comment type="caution">
    <text evidence="5">The sequence shown here is derived from an EMBL/GenBank/DDBJ whole genome shotgun (WGS) entry which is preliminary data.</text>
</comment>
<dbReference type="GO" id="GO:0016787">
    <property type="term" value="F:hydrolase activity"/>
    <property type="evidence" value="ECO:0007669"/>
    <property type="project" value="UniProtKB-KW"/>
</dbReference>
<keyword evidence="3" id="KW-0378">Hydrolase</keyword>